<comment type="subunit">
    <text evidence="7">Monomer.</text>
</comment>
<protein>
    <recommendedName>
        <fullName evidence="7">Shikimate kinase</fullName>
        <shortName evidence="7">SK</shortName>
        <ecNumber evidence="7">2.7.1.71</ecNumber>
    </recommendedName>
</protein>
<evidence type="ECO:0000313" key="8">
    <source>
        <dbReference type="EMBL" id="KXB75713.1"/>
    </source>
</evidence>
<dbReference type="GO" id="GO:0000287">
    <property type="term" value="F:magnesium ion binding"/>
    <property type="evidence" value="ECO:0007669"/>
    <property type="project" value="UniProtKB-UniRule"/>
</dbReference>
<name>A0A134B6Z7_9BACT</name>
<feature type="binding site" evidence="7">
    <location>
        <position position="75"/>
    </location>
    <ligand>
        <name>substrate</name>
    </ligand>
</feature>
<feature type="binding site" evidence="7">
    <location>
        <position position="158"/>
    </location>
    <ligand>
        <name>substrate</name>
    </ligand>
</feature>
<comment type="caution">
    <text evidence="8">The sequence shown here is derived from an EMBL/GenBank/DDBJ whole genome shotgun (WGS) entry which is preliminary data.</text>
</comment>
<dbReference type="EMBL" id="LSDL01000114">
    <property type="protein sequence ID" value="KXB75713.1"/>
    <property type="molecule type" value="Genomic_DNA"/>
</dbReference>
<dbReference type="NCBIfam" id="NF010555">
    <property type="entry name" value="PRK13949.1"/>
    <property type="match status" value="1"/>
</dbReference>
<dbReference type="PANTHER" id="PTHR21087">
    <property type="entry name" value="SHIKIMATE KINASE"/>
    <property type="match status" value="1"/>
</dbReference>
<dbReference type="HAMAP" id="MF_00109">
    <property type="entry name" value="Shikimate_kinase"/>
    <property type="match status" value="1"/>
</dbReference>
<comment type="caution">
    <text evidence="7">Lacks conserved residue(s) required for the propagation of feature annotation.</text>
</comment>
<comment type="similarity">
    <text evidence="7">Belongs to the shikimate kinase family.</text>
</comment>
<keyword evidence="3 7" id="KW-0547">Nucleotide-binding</keyword>
<feature type="binding site" evidence="7">
    <location>
        <position position="97"/>
    </location>
    <ligand>
        <name>substrate</name>
    </ligand>
</feature>
<evidence type="ECO:0000256" key="1">
    <source>
        <dbReference type="ARBA" id="ARBA00022605"/>
    </source>
</evidence>
<evidence type="ECO:0000256" key="2">
    <source>
        <dbReference type="ARBA" id="ARBA00022679"/>
    </source>
</evidence>
<comment type="cofactor">
    <cofactor evidence="7">
        <name>Mg(2+)</name>
        <dbReference type="ChEBI" id="CHEBI:18420"/>
    </cofactor>
    <text evidence="7">Binds 1 Mg(2+) ion per subunit.</text>
</comment>
<dbReference type="GO" id="GO:0005829">
    <property type="term" value="C:cytosol"/>
    <property type="evidence" value="ECO:0007669"/>
    <property type="project" value="TreeGrafter"/>
</dbReference>
<keyword evidence="6 7" id="KW-0057">Aromatic amino acid biosynthesis</keyword>
<proteinExistence type="inferred from homology"/>
<dbReference type="GO" id="GO:0004765">
    <property type="term" value="F:shikimate kinase activity"/>
    <property type="evidence" value="ECO:0007669"/>
    <property type="project" value="UniProtKB-UniRule"/>
</dbReference>
<dbReference type="PANTHER" id="PTHR21087:SF16">
    <property type="entry name" value="SHIKIMATE KINASE 1, CHLOROPLASTIC"/>
    <property type="match status" value="1"/>
</dbReference>
<comment type="catalytic activity">
    <reaction evidence="7">
        <text>shikimate + ATP = 3-phosphoshikimate + ADP + H(+)</text>
        <dbReference type="Rhea" id="RHEA:13121"/>
        <dbReference type="ChEBI" id="CHEBI:15378"/>
        <dbReference type="ChEBI" id="CHEBI:30616"/>
        <dbReference type="ChEBI" id="CHEBI:36208"/>
        <dbReference type="ChEBI" id="CHEBI:145989"/>
        <dbReference type="ChEBI" id="CHEBI:456216"/>
        <dbReference type="EC" id="2.7.1.71"/>
    </reaction>
</comment>
<gene>
    <name evidence="7" type="primary">aroK</name>
    <name evidence="8" type="ORF">HMPREF1860_01754</name>
</gene>
<dbReference type="GO" id="GO:0005524">
    <property type="term" value="F:ATP binding"/>
    <property type="evidence" value="ECO:0007669"/>
    <property type="project" value="UniProtKB-UniRule"/>
</dbReference>
<evidence type="ECO:0000256" key="6">
    <source>
        <dbReference type="ARBA" id="ARBA00023141"/>
    </source>
</evidence>
<comment type="subcellular location">
    <subcellularLocation>
        <location evidence="7">Cytoplasm</location>
    </subcellularLocation>
</comment>
<dbReference type="AlphaFoldDB" id="A0A134B6Z7"/>
<keyword evidence="7" id="KW-0460">Magnesium</keyword>
<dbReference type="InterPro" id="IPR000623">
    <property type="entry name" value="Shikimate_kinase/TSH1"/>
</dbReference>
<comment type="pathway">
    <text evidence="7">Metabolic intermediate biosynthesis; chorismate biosynthesis; chorismate from D-erythrose 4-phosphate and phosphoenolpyruvate: step 5/7.</text>
</comment>
<accession>A0A134B6Z7</accession>
<dbReference type="InterPro" id="IPR027417">
    <property type="entry name" value="P-loop_NTPase"/>
</dbReference>
<feature type="binding site" evidence="7">
    <location>
        <position position="51"/>
    </location>
    <ligand>
        <name>substrate</name>
    </ligand>
</feature>
<keyword evidence="5 7" id="KW-0067">ATP-binding</keyword>
<evidence type="ECO:0000256" key="3">
    <source>
        <dbReference type="ARBA" id="ARBA00022741"/>
    </source>
</evidence>
<dbReference type="Gene3D" id="3.40.50.300">
    <property type="entry name" value="P-loop containing nucleotide triphosphate hydrolases"/>
    <property type="match status" value="1"/>
</dbReference>
<dbReference type="GO" id="GO:0009423">
    <property type="term" value="P:chorismate biosynthetic process"/>
    <property type="evidence" value="ECO:0007669"/>
    <property type="project" value="UniProtKB-UniRule"/>
</dbReference>
<keyword evidence="1 7" id="KW-0028">Amino-acid biosynthesis</keyword>
<keyword evidence="2 7" id="KW-0808">Transferase</keyword>
<feature type="binding site" evidence="7">
    <location>
        <begin position="29"/>
        <end position="34"/>
    </location>
    <ligand>
        <name>ATP</name>
        <dbReference type="ChEBI" id="CHEBI:30616"/>
    </ligand>
</feature>
<organism evidence="8">
    <name type="scientific">Prevotella amnii</name>
    <dbReference type="NCBI Taxonomy" id="419005"/>
    <lineage>
        <taxon>Bacteria</taxon>
        <taxon>Pseudomonadati</taxon>
        <taxon>Bacteroidota</taxon>
        <taxon>Bacteroidia</taxon>
        <taxon>Bacteroidales</taxon>
        <taxon>Prevotellaceae</taxon>
        <taxon>Prevotella</taxon>
    </lineage>
</organism>
<keyword evidence="7" id="KW-0479">Metal-binding</keyword>
<dbReference type="RefSeq" id="WP_060933205.1">
    <property type="nucleotide sequence ID" value="NZ_KQ960553.1"/>
</dbReference>
<comment type="function">
    <text evidence="7">Catalyzes the specific phosphorylation of the 3-hydroxyl group of shikimic acid using ATP as a cosubstrate.</text>
</comment>
<dbReference type="SUPFAM" id="SSF52540">
    <property type="entry name" value="P-loop containing nucleoside triphosphate hydrolases"/>
    <property type="match status" value="1"/>
</dbReference>
<dbReference type="Pfam" id="PF01202">
    <property type="entry name" value="SKI"/>
    <property type="match status" value="1"/>
</dbReference>
<dbReference type="STRING" id="419005.HMPREF1860_01754"/>
<dbReference type="Proteomes" id="UP000070531">
    <property type="component" value="Unassembled WGS sequence"/>
</dbReference>
<feature type="binding site" evidence="7">
    <location>
        <position position="33"/>
    </location>
    <ligand>
        <name>Mg(2+)</name>
        <dbReference type="ChEBI" id="CHEBI:18420"/>
    </ligand>
</feature>
<dbReference type="InterPro" id="IPR031322">
    <property type="entry name" value="Shikimate/glucono_kinase"/>
</dbReference>
<dbReference type="CDD" id="cd00464">
    <property type="entry name" value="SK"/>
    <property type="match status" value="1"/>
</dbReference>
<dbReference type="PATRIC" id="fig|419005.5.peg.1748"/>
<evidence type="ECO:0000313" key="9">
    <source>
        <dbReference type="Proteomes" id="UP000070531"/>
    </source>
</evidence>
<dbReference type="GO" id="GO:0008652">
    <property type="term" value="P:amino acid biosynthetic process"/>
    <property type="evidence" value="ECO:0007669"/>
    <property type="project" value="UniProtKB-KW"/>
</dbReference>
<feature type="binding site" evidence="7">
    <location>
        <position position="136"/>
    </location>
    <ligand>
        <name>ATP</name>
        <dbReference type="ChEBI" id="CHEBI:30616"/>
    </ligand>
</feature>
<keyword evidence="4 7" id="KW-0418">Kinase</keyword>
<dbReference type="GO" id="GO:0009073">
    <property type="term" value="P:aromatic amino acid family biosynthetic process"/>
    <property type="evidence" value="ECO:0007669"/>
    <property type="project" value="UniProtKB-KW"/>
</dbReference>
<dbReference type="UniPathway" id="UPA00053">
    <property type="reaction ID" value="UER00088"/>
</dbReference>
<reference evidence="8 9" key="1">
    <citation type="submission" date="2016-01" db="EMBL/GenBank/DDBJ databases">
        <authorList>
            <person name="Oliw E.H."/>
        </authorList>
    </citation>
    <scope>NUCLEOTIDE SEQUENCE [LARGE SCALE GENOMIC DNA]</scope>
    <source>
        <strain evidence="8 9">DNF00307</strain>
    </source>
</reference>
<evidence type="ECO:0000256" key="7">
    <source>
        <dbReference type="HAMAP-Rule" id="MF_00109"/>
    </source>
</evidence>
<dbReference type="PRINTS" id="PR01100">
    <property type="entry name" value="SHIKIMTKNASE"/>
</dbReference>
<sequence>MPIPLKKQLQNKGNTKQNTLRILLIGYMGVGKTTIGKALSDEMNIPFYDLDWYIEARMHRSIKQLFEERGEEGFRKTEQAMLHEVAKNENVIIACGGGTPCFFDNMDYMNRQGTTVYLKAIPEVLYAHLKMGKIIRPLLLGKTEEEIGQLIVRQVAERESYYLKAKYVLNINLLNSAEKIKEAVYSLRELLNI</sequence>
<dbReference type="EC" id="2.7.1.71" evidence="7"/>
<keyword evidence="7" id="KW-0963">Cytoplasm</keyword>
<evidence type="ECO:0000256" key="4">
    <source>
        <dbReference type="ARBA" id="ARBA00022777"/>
    </source>
</evidence>
<evidence type="ECO:0000256" key="5">
    <source>
        <dbReference type="ARBA" id="ARBA00022840"/>
    </source>
</evidence>